<evidence type="ECO:0000259" key="5">
    <source>
        <dbReference type="PROSITE" id="PS50865"/>
    </source>
</evidence>
<gene>
    <name evidence="6" type="ORF">CTEN210_07451</name>
</gene>
<dbReference type="GO" id="GO:0008270">
    <property type="term" value="F:zinc ion binding"/>
    <property type="evidence" value="ECO:0007669"/>
    <property type="project" value="UniProtKB-KW"/>
</dbReference>
<dbReference type="SUPFAM" id="SSF144232">
    <property type="entry name" value="HIT/MYND zinc finger-like"/>
    <property type="match status" value="1"/>
</dbReference>
<organism evidence="6 7">
    <name type="scientific">Chaetoceros tenuissimus</name>
    <dbReference type="NCBI Taxonomy" id="426638"/>
    <lineage>
        <taxon>Eukaryota</taxon>
        <taxon>Sar</taxon>
        <taxon>Stramenopiles</taxon>
        <taxon>Ochrophyta</taxon>
        <taxon>Bacillariophyta</taxon>
        <taxon>Coscinodiscophyceae</taxon>
        <taxon>Chaetocerotophycidae</taxon>
        <taxon>Chaetocerotales</taxon>
        <taxon>Chaetocerotaceae</taxon>
        <taxon>Chaetoceros</taxon>
    </lineage>
</organism>
<dbReference type="Proteomes" id="UP001054902">
    <property type="component" value="Unassembled WGS sequence"/>
</dbReference>
<evidence type="ECO:0000313" key="6">
    <source>
        <dbReference type="EMBL" id="GFH50975.1"/>
    </source>
</evidence>
<reference evidence="6 7" key="1">
    <citation type="journal article" date="2021" name="Sci. Rep.">
        <title>The genome of the diatom Chaetoceros tenuissimus carries an ancient integrated fragment of an extant virus.</title>
        <authorList>
            <person name="Hongo Y."/>
            <person name="Kimura K."/>
            <person name="Takaki Y."/>
            <person name="Yoshida Y."/>
            <person name="Baba S."/>
            <person name="Kobayashi G."/>
            <person name="Nagasaki K."/>
            <person name="Hano T."/>
            <person name="Tomaru Y."/>
        </authorList>
    </citation>
    <scope>NUCLEOTIDE SEQUENCE [LARGE SCALE GENOMIC DNA]</scope>
    <source>
        <strain evidence="6 7">NIES-3715</strain>
    </source>
</reference>
<comment type="caution">
    <text evidence="6">The sequence shown here is derived from an EMBL/GenBank/DDBJ whole genome shotgun (WGS) entry which is preliminary data.</text>
</comment>
<dbReference type="PROSITE" id="PS50865">
    <property type="entry name" value="ZF_MYND_2"/>
    <property type="match status" value="1"/>
</dbReference>
<keyword evidence="3" id="KW-0862">Zinc</keyword>
<evidence type="ECO:0000256" key="4">
    <source>
        <dbReference type="PROSITE-ProRule" id="PRU00134"/>
    </source>
</evidence>
<keyword evidence="7" id="KW-1185">Reference proteome</keyword>
<feature type="domain" description="MYND-type" evidence="5">
    <location>
        <begin position="28"/>
        <end position="68"/>
    </location>
</feature>
<keyword evidence="1" id="KW-0479">Metal-binding</keyword>
<dbReference type="Gene3D" id="6.10.140.2220">
    <property type="match status" value="1"/>
</dbReference>
<protein>
    <recommendedName>
        <fullName evidence="5">MYND-type domain-containing protein</fullName>
    </recommendedName>
</protein>
<sequence length="245" mass="28127">MNQQTRNSKSMLSELRRGIGNTQIIKRCMNCKDETNTGTLYKCGGCNEVLYCSKECEQLHLVKHEKPCKLFAESQSEGKKFLKDSEDGEIIRDNQEPKILLTNTAKPCIVWNAPEFPNRLLFSNTPSFEEPDEETKALMKAYGMDCEVDKSPLDMTDEILYPYESLLIMKRRNCFGYCYDDVPMDDINFVVHASDKKKGITYGDFYGKINDKDSPAAQALYECDHSYLEQLEWKKPACYEACFGS</sequence>
<name>A0AAD3H5C1_9STRA</name>
<evidence type="ECO:0000256" key="2">
    <source>
        <dbReference type="ARBA" id="ARBA00022771"/>
    </source>
</evidence>
<keyword evidence="2 4" id="KW-0863">Zinc-finger</keyword>
<dbReference type="InterPro" id="IPR002893">
    <property type="entry name" value="Znf_MYND"/>
</dbReference>
<dbReference type="Pfam" id="PF01753">
    <property type="entry name" value="zf-MYND"/>
    <property type="match status" value="1"/>
</dbReference>
<evidence type="ECO:0000256" key="1">
    <source>
        <dbReference type="ARBA" id="ARBA00022723"/>
    </source>
</evidence>
<dbReference type="EMBL" id="BLLK01000045">
    <property type="protein sequence ID" value="GFH50975.1"/>
    <property type="molecule type" value="Genomic_DNA"/>
</dbReference>
<evidence type="ECO:0000256" key="3">
    <source>
        <dbReference type="ARBA" id="ARBA00022833"/>
    </source>
</evidence>
<dbReference type="PROSITE" id="PS01360">
    <property type="entry name" value="ZF_MYND_1"/>
    <property type="match status" value="1"/>
</dbReference>
<evidence type="ECO:0000313" key="7">
    <source>
        <dbReference type="Proteomes" id="UP001054902"/>
    </source>
</evidence>
<dbReference type="AlphaFoldDB" id="A0AAD3H5C1"/>
<proteinExistence type="predicted"/>
<accession>A0AAD3H5C1</accession>